<proteinExistence type="predicted"/>
<organism evidence="1 2">
    <name type="scientific">Eubacterium oxidoreducens</name>
    <dbReference type="NCBI Taxonomy" id="1732"/>
    <lineage>
        <taxon>Bacteria</taxon>
        <taxon>Bacillati</taxon>
        <taxon>Bacillota</taxon>
        <taxon>Clostridia</taxon>
        <taxon>Eubacteriales</taxon>
        <taxon>Eubacteriaceae</taxon>
        <taxon>Eubacterium</taxon>
    </lineage>
</organism>
<dbReference type="Proteomes" id="UP000199228">
    <property type="component" value="Unassembled WGS sequence"/>
</dbReference>
<accession>A0A1G6CBG8</accession>
<dbReference type="STRING" id="1732.SAMN02910417_02254"/>
<sequence>MNNPDLNSYLKNLENTIYEEPVAELLTRFTKAQDQMYLVAWAPPLIEYVLWVLKEALEDGIERLYFLARDAYPMYLAAQEITKGLKLPIECRYLRVSRYALRMPEYHLVGEACLERIFLSGINVTLKQILLRANLSEDEMVRVAKQIGSEKNLEQILNRREILELKECVREKCRQGECDLLDLIYDKSKAAYKQAMGYLTQEGLLEDVRWGVVDSGWVGTIQKSLYHLLRTRKDELIVRGYYFGLYELPRDQQGCIYKAYYFMPTGEIGKKSRFSNCLYEVMYSEDSPMVEGYEKRDGGYEPVFSTVNNPNSDIIHTNTAILTEVSKKIIGKKYDCLYNTEKNMIYLNKLLDRGKVADKTYTRLMSRPDEWEAAYYGQLLFSDDVVDSHMYTAANKLTQQEIKDLRVLSKLKIMLGLSDKVLHESAWIEGSIVIAGGKVRRNLRGAKRAKYLTHLRQSMKSRR</sequence>
<evidence type="ECO:0000313" key="2">
    <source>
        <dbReference type="Proteomes" id="UP000199228"/>
    </source>
</evidence>
<reference evidence="1 2" key="1">
    <citation type="submission" date="2016-10" db="EMBL/GenBank/DDBJ databases">
        <authorList>
            <person name="de Groot N.N."/>
        </authorList>
    </citation>
    <scope>NUCLEOTIDE SEQUENCE [LARGE SCALE GENOMIC DNA]</scope>
    <source>
        <strain evidence="1 2">DSM 3217</strain>
    </source>
</reference>
<dbReference type="AlphaFoldDB" id="A0A1G6CBG8"/>
<name>A0A1G6CBG8_EUBOX</name>
<dbReference type="RefSeq" id="WP_090174454.1">
    <property type="nucleotide sequence ID" value="NZ_FMXR01000017.1"/>
</dbReference>
<evidence type="ECO:0000313" key="1">
    <source>
        <dbReference type="EMBL" id="SDB30131.1"/>
    </source>
</evidence>
<protein>
    <submittedName>
        <fullName evidence="1">Uncharacterized protein</fullName>
    </submittedName>
</protein>
<dbReference type="EMBL" id="FMXR01000017">
    <property type="protein sequence ID" value="SDB30131.1"/>
    <property type="molecule type" value="Genomic_DNA"/>
</dbReference>
<gene>
    <name evidence="1" type="ORF">SAMN02910417_02254</name>
</gene>
<dbReference type="OrthoDB" id="9816564at2"/>
<keyword evidence="2" id="KW-1185">Reference proteome</keyword>